<dbReference type="AlphaFoldDB" id="A0A5B8JBY3"/>
<proteinExistence type="predicted"/>
<organism evidence="2 3">
    <name type="scientific">Mycoplasma anserisalpingitidis</name>
    <dbReference type="NCBI Taxonomy" id="519450"/>
    <lineage>
        <taxon>Bacteria</taxon>
        <taxon>Bacillati</taxon>
        <taxon>Mycoplasmatota</taxon>
        <taxon>Mollicutes</taxon>
        <taxon>Mycoplasmataceae</taxon>
        <taxon>Mycoplasma</taxon>
    </lineage>
</organism>
<feature type="chain" id="PRO_5022950175" description="Variable surface lipoprotein" evidence="1">
    <location>
        <begin position="22"/>
        <end position="274"/>
    </location>
</feature>
<dbReference type="EMBL" id="CP041663">
    <property type="protein sequence ID" value="QDY88756.1"/>
    <property type="molecule type" value="Genomic_DNA"/>
</dbReference>
<dbReference type="RefSeq" id="WP_146309207.1">
    <property type="nucleotide sequence ID" value="NZ_CP041663.1"/>
</dbReference>
<gene>
    <name evidence="2" type="ORF">FOY43_03840</name>
</gene>
<protein>
    <recommendedName>
        <fullName evidence="4">Variable surface lipoprotein</fullName>
    </recommendedName>
</protein>
<sequence>MKLTKTKLIYALGACSPVLIAATTISCTNSDQEKTKGNSNDIVDNYVDIMLKLQNIEAQRTFHDLKYKKELLISHINQSISDTKTKINIRFLYLLFPYEYLYKFGTSKLYEKEEIDALDFIHRSINYTYNTYFELILPFLNRILKEANNNKNKTINDIIINPKYKSLLFDSITEFKTKVSEYMWDNLTQLKDIISNIYRFRNMRLVELGLQPLKKIDYNELLSKIDKLLNDAVKWIYDKLNTSLNENTFNLEILNWELFFHFNQAIETFEWSKV</sequence>
<keyword evidence="1" id="KW-0732">Signal</keyword>
<evidence type="ECO:0000313" key="3">
    <source>
        <dbReference type="Proteomes" id="UP000317512"/>
    </source>
</evidence>
<accession>A0A5B8JBY3</accession>
<name>A0A5B8JBY3_9MOLU</name>
<evidence type="ECO:0000313" key="2">
    <source>
        <dbReference type="EMBL" id="QDY88756.1"/>
    </source>
</evidence>
<reference evidence="3" key="1">
    <citation type="submission" date="2019-07" db="EMBL/GenBank/DDBJ databases">
        <title>Complete genome sequences of three Mycoplasma sp. 1220 strains.</title>
        <authorList>
            <person name="Grozner D."/>
            <person name="Forro B."/>
            <person name="Kovacs A.B."/>
            <person name="Marton S."/>
            <person name="Banyai K."/>
            <person name="Kreizinger Z."/>
            <person name="Sulyok K.M."/>
            <person name="Gyuranecz M."/>
        </authorList>
    </citation>
    <scope>NUCLEOTIDE SEQUENCE [LARGE SCALE GENOMIC DNA]</scope>
    <source>
        <strain evidence="3">MYCAV93</strain>
    </source>
</reference>
<evidence type="ECO:0000256" key="1">
    <source>
        <dbReference type="SAM" id="SignalP"/>
    </source>
</evidence>
<dbReference type="Proteomes" id="UP000317512">
    <property type="component" value="Chromosome"/>
</dbReference>
<dbReference type="PROSITE" id="PS51257">
    <property type="entry name" value="PROKAR_LIPOPROTEIN"/>
    <property type="match status" value="1"/>
</dbReference>
<evidence type="ECO:0008006" key="4">
    <source>
        <dbReference type="Google" id="ProtNLM"/>
    </source>
</evidence>
<feature type="signal peptide" evidence="1">
    <location>
        <begin position="1"/>
        <end position="21"/>
    </location>
</feature>